<keyword evidence="3" id="KW-1185">Reference proteome</keyword>
<dbReference type="GO" id="GO:0005829">
    <property type="term" value="C:cytosol"/>
    <property type="evidence" value="ECO:0007669"/>
    <property type="project" value="TreeGrafter"/>
</dbReference>
<dbReference type="Gene3D" id="3.40.366.10">
    <property type="entry name" value="Malonyl-Coenzyme A Acyl Carrier Protein, domain 2"/>
    <property type="match status" value="1"/>
</dbReference>
<dbReference type="eggNOG" id="COG0331">
    <property type="taxonomic scope" value="Bacteria"/>
</dbReference>
<evidence type="ECO:0000313" key="2">
    <source>
        <dbReference type="EMBL" id="EHL32247.1"/>
    </source>
</evidence>
<dbReference type="HOGENOM" id="CLU_030558_4_0_6"/>
<dbReference type="OrthoDB" id="9808564at2"/>
<dbReference type="InterPro" id="IPR001227">
    <property type="entry name" value="Ac_transferase_dom_sf"/>
</dbReference>
<protein>
    <recommendedName>
        <fullName evidence="1">Malonyl-CoA:ACP transacylase (MAT) domain-containing protein</fullName>
    </recommendedName>
</protein>
<dbReference type="SMART" id="SM00827">
    <property type="entry name" value="PKS_AT"/>
    <property type="match status" value="1"/>
</dbReference>
<dbReference type="InterPro" id="IPR016036">
    <property type="entry name" value="Malonyl_transacylase_ACP-bd"/>
</dbReference>
<reference evidence="2 3" key="1">
    <citation type="journal article" date="2011" name="BMC Genomics">
        <title>Insight into cross-talk between intra-amoebal pathogens.</title>
        <authorList>
            <person name="Gimenez G."/>
            <person name="Bertelli C."/>
            <person name="Moliner C."/>
            <person name="Robert C."/>
            <person name="Raoult D."/>
            <person name="Fournier P.E."/>
            <person name="Greub G."/>
        </authorList>
    </citation>
    <scope>NUCLEOTIDE SEQUENCE [LARGE SCALE GENOMIC DNA]</scope>
    <source>
        <strain evidence="2 3">LLAP12</strain>
    </source>
</reference>
<dbReference type="PANTHER" id="PTHR42681:SF6">
    <property type="entry name" value="BLL0263 PROTEIN"/>
    <property type="match status" value="1"/>
</dbReference>
<dbReference type="SUPFAM" id="SSF55048">
    <property type="entry name" value="Probable ACP-binding domain of malonyl-CoA ACP transacylase"/>
    <property type="match status" value="1"/>
</dbReference>
<dbReference type="InterPro" id="IPR016035">
    <property type="entry name" value="Acyl_Trfase/lysoPLipase"/>
</dbReference>
<gene>
    <name evidence="2" type="ORF">LDG_5620</name>
</gene>
<dbReference type="GO" id="GO:0004314">
    <property type="term" value="F:[acyl-carrier-protein] S-malonyltransferase activity"/>
    <property type="evidence" value="ECO:0007669"/>
    <property type="project" value="TreeGrafter"/>
</dbReference>
<dbReference type="SUPFAM" id="SSF52151">
    <property type="entry name" value="FabD/lysophospholipase-like"/>
    <property type="match status" value="1"/>
</dbReference>
<proteinExistence type="predicted"/>
<evidence type="ECO:0000313" key="3">
    <source>
        <dbReference type="Proteomes" id="UP000002770"/>
    </source>
</evidence>
<organism evidence="2 3">
    <name type="scientific">Legionella drancourtii LLAP12</name>
    <dbReference type="NCBI Taxonomy" id="658187"/>
    <lineage>
        <taxon>Bacteria</taxon>
        <taxon>Pseudomonadati</taxon>
        <taxon>Pseudomonadota</taxon>
        <taxon>Gammaproteobacteria</taxon>
        <taxon>Legionellales</taxon>
        <taxon>Legionellaceae</taxon>
        <taxon>Legionella</taxon>
    </lineage>
</organism>
<dbReference type="STRING" id="658187.LDG_5620"/>
<sequence>MSLLIAFSGQGSQHGKMFAWLNTDSFGQRWLKDASNLLNLDLLDESAVSMACTDVVQVQCLIAILSVGAFYAVKKQINLNPAFLCGYSLGETSAFCASANLSLAEIYALVTTRAQCMQQAITQPSGMAVLKGNINFAQVTQLTKAHACYLAIINAEDHYIIGGLLADLDALLHAAKNRGVMKAEKLAVKLPAHTSLLAPATVNFAEYLQQFASLPLQYPILNALTQELIFTSKEILPILARELSETLHWERVLSIAKEYGGSFFLELGPGAALKNMALAAVPQLKAYNMEGFRSVHGLAAFLQTSG</sequence>
<dbReference type="GO" id="GO:0006633">
    <property type="term" value="P:fatty acid biosynthetic process"/>
    <property type="evidence" value="ECO:0007669"/>
    <property type="project" value="TreeGrafter"/>
</dbReference>
<dbReference type="Proteomes" id="UP000002770">
    <property type="component" value="Unassembled WGS sequence"/>
</dbReference>
<evidence type="ECO:0000259" key="1">
    <source>
        <dbReference type="SMART" id="SM00827"/>
    </source>
</evidence>
<feature type="domain" description="Malonyl-CoA:ACP transacylase (MAT)" evidence="1">
    <location>
        <begin position="6"/>
        <end position="301"/>
    </location>
</feature>
<dbReference type="Pfam" id="PF00698">
    <property type="entry name" value="Acyl_transf_1"/>
    <property type="match status" value="1"/>
</dbReference>
<dbReference type="InParanoid" id="G9EK96"/>
<dbReference type="AlphaFoldDB" id="G9EK96"/>
<accession>G9EK96</accession>
<dbReference type="InterPro" id="IPR014043">
    <property type="entry name" value="Acyl_transferase_dom"/>
</dbReference>
<dbReference type="Gene3D" id="3.30.70.250">
    <property type="entry name" value="Malonyl-CoA ACP transacylase, ACP-binding"/>
    <property type="match status" value="1"/>
</dbReference>
<dbReference type="EMBL" id="JH413801">
    <property type="protein sequence ID" value="EHL32247.1"/>
    <property type="molecule type" value="Genomic_DNA"/>
</dbReference>
<dbReference type="RefSeq" id="WP_006869593.1">
    <property type="nucleotide sequence ID" value="NZ_JH413801.1"/>
</dbReference>
<name>G9EK96_9GAMM</name>
<dbReference type="PANTHER" id="PTHR42681">
    <property type="entry name" value="MALONYL-COA-ACYL CARRIER PROTEIN TRANSACYLASE, MITOCHONDRIAL"/>
    <property type="match status" value="1"/>
</dbReference>
<dbReference type="InterPro" id="IPR050858">
    <property type="entry name" value="Mal-CoA-ACP_Trans/PKS_FabD"/>
</dbReference>